<dbReference type="KEGG" id="dpl:KGM_202723"/>
<evidence type="ECO:0000313" key="3">
    <source>
        <dbReference type="Proteomes" id="UP000007151"/>
    </source>
</evidence>
<proteinExistence type="predicted"/>
<accession>A0A212FFA5</accession>
<sequence>MEAPKGSSEGEDLPSDFFDDFHKDEFIDGLSVIDSWDPSDNKQGQSRSRINAEAIDSVQDLRELIGDKQDDKKYYDKYEDGVDHYRTRDRSFSAHRMDGYIKPGSRRDPSKTNDAIKRDKEVKVKEYLAKHLESNDVIRPPGTELDEFYGERVHEDARRSRYKKRPSSMRGFMESPPREPRERRISPSYRFRWESPSKRHRMSPQRYRRPHWSPRRHHYNDMHHSPRWSPHKSYHHPHGSNKRFHKYSLHRHNSDFTREHRSRSPYQRLQQRSRSPRSVREYHRTRSQSFNRSEKEYRRSVSKSHSFKAAKDNFHYQNDPYPTKGEMIYQGDPFPEYTRAEPEYSGNVQSYPQANPYPQAADYSGYVPYEYGSAPALPQPVPAPNVSMLQVEQPLPSNTMVPALVKNISPGSKMPSTSQLLDTGNQPKDALAQLVADGKLSHEDYLKLAPNKGGPVVNNSLKEEVLHRCYSAISKLDSMVLPNQLIINNDLFGQETKQIAPKFCSPLKRQAPPEFQFSKFNPSVTLQQNKKIVDTIVSTLSLEKIVGITKKKVKKDFKDVAVQTSKPFCDMCVIRESTKFCSVGTCIDREQITTTVHTQVVDQDLVSSKSVFNPSGSVTDGATFSIAHMTPAQLVSQLAARAKTLKQAEPQGLNQYRRNNYDQDSRGQYGSSYNYRY</sequence>
<dbReference type="EMBL" id="AGBW02008837">
    <property type="protein sequence ID" value="OWR52425.1"/>
    <property type="molecule type" value="Genomic_DNA"/>
</dbReference>
<reference evidence="2 3" key="1">
    <citation type="journal article" date="2011" name="Cell">
        <title>The monarch butterfly genome yields insights into long-distance migration.</title>
        <authorList>
            <person name="Zhan S."/>
            <person name="Merlin C."/>
            <person name="Boore J.L."/>
            <person name="Reppert S.M."/>
        </authorList>
    </citation>
    <scope>NUCLEOTIDE SEQUENCE [LARGE SCALE GENOMIC DNA]</scope>
    <source>
        <strain evidence="2">F-2</strain>
    </source>
</reference>
<organism evidence="2 3">
    <name type="scientific">Danaus plexippus plexippus</name>
    <dbReference type="NCBI Taxonomy" id="278856"/>
    <lineage>
        <taxon>Eukaryota</taxon>
        <taxon>Metazoa</taxon>
        <taxon>Ecdysozoa</taxon>
        <taxon>Arthropoda</taxon>
        <taxon>Hexapoda</taxon>
        <taxon>Insecta</taxon>
        <taxon>Pterygota</taxon>
        <taxon>Neoptera</taxon>
        <taxon>Endopterygota</taxon>
        <taxon>Lepidoptera</taxon>
        <taxon>Glossata</taxon>
        <taxon>Ditrysia</taxon>
        <taxon>Papilionoidea</taxon>
        <taxon>Nymphalidae</taxon>
        <taxon>Danainae</taxon>
        <taxon>Danaini</taxon>
        <taxon>Danaina</taxon>
        <taxon>Danaus</taxon>
        <taxon>Danaus</taxon>
    </lineage>
</organism>
<dbReference type="eggNOG" id="ENOG502TJE3">
    <property type="taxonomic scope" value="Eukaryota"/>
</dbReference>
<dbReference type="OrthoDB" id="7474198at2759"/>
<keyword evidence="3" id="KW-1185">Reference proteome</keyword>
<feature type="region of interest" description="Disordered" evidence="1">
    <location>
        <begin position="1"/>
        <end position="20"/>
    </location>
</feature>
<feature type="compositionally biased region" description="Acidic residues" evidence="1">
    <location>
        <begin position="9"/>
        <end position="18"/>
    </location>
</feature>
<feature type="compositionally biased region" description="Basic residues" evidence="1">
    <location>
        <begin position="225"/>
        <end position="243"/>
    </location>
</feature>
<dbReference type="Proteomes" id="UP000007151">
    <property type="component" value="Unassembled WGS sequence"/>
</dbReference>
<protein>
    <submittedName>
        <fullName evidence="2">Uncharacterized protein</fullName>
    </submittedName>
</protein>
<gene>
    <name evidence="2" type="ORF">KGM_202723</name>
</gene>
<feature type="region of interest" description="Disordered" evidence="1">
    <location>
        <begin position="32"/>
        <end position="53"/>
    </location>
</feature>
<feature type="region of interest" description="Disordered" evidence="1">
    <location>
        <begin position="649"/>
        <end position="677"/>
    </location>
</feature>
<feature type="compositionally biased region" description="Low complexity" evidence="1">
    <location>
        <begin position="264"/>
        <end position="273"/>
    </location>
</feature>
<feature type="region of interest" description="Disordered" evidence="1">
    <location>
        <begin position="159"/>
        <end position="183"/>
    </location>
</feature>
<comment type="caution">
    <text evidence="2">The sequence shown here is derived from an EMBL/GenBank/DDBJ whole genome shotgun (WGS) entry which is preliminary data.</text>
</comment>
<dbReference type="AlphaFoldDB" id="A0A212FFA5"/>
<feature type="compositionally biased region" description="Polar residues" evidence="1">
    <location>
        <begin position="666"/>
        <end position="677"/>
    </location>
</feature>
<feature type="region of interest" description="Disordered" evidence="1">
    <location>
        <begin position="196"/>
        <end position="243"/>
    </location>
</feature>
<feature type="region of interest" description="Disordered" evidence="1">
    <location>
        <begin position="255"/>
        <end position="341"/>
    </location>
</feature>
<feature type="region of interest" description="Disordered" evidence="1">
    <location>
        <begin position="92"/>
        <end position="117"/>
    </location>
</feature>
<evidence type="ECO:0000256" key="1">
    <source>
        <dbReference type="SAM" id="MobiDB-lite"/>
    </source>
</evidence>
<feature type="compositionally biased region" description="Basic residues" evidence="1">
    <location>
        <begin position="198"/>
        <end position="218"/>
    </location>
</feature>
<evidence type="ECO:0000313" key="2">
    <source>
        <dbReference type="EMBL" id="OWR52425.1"/>
    </source>
</evidence>
<name>A0A212FFA5_DANPL</name>